<dbReference type="PANTHER" id="PTHR12948:SF3">
    <property type="entry name" value="NEDD8 ULTIMATE BUSTER 1"/>
    <property type="match status" value="1"/>
</dbReference>
<dbReference type="SMART" id="SM00165">
    <property type="entry name" value="UBA"/>
    <property type="match status" value="3"/>
</dbReference>
<evidence type="ECO:0000259" key="2">
    <source>
        <dbReference type="PROSITE" id="PS50053"/>
    </source>
</evidence>
<dbReference type="Pfam" id="PF22562">
    <property type="entry name" value="UBA_7"/>
    <property type="match status" value="1"/>
</dbReference>
<dbReference type="InterPro" id="IPR015940">
    <property type="entry name" value="UBA"/>
</dbReference>
<protein>
    <submittedName>
        <fullName evidence="4">NEDD8 ultimate buster 1</fullName>
    </submittedName>
</protein>
<dbReference type="Gene3D" id="1.10.8.10">
    <property type="entry name" value="DNA helicase RuvA subunit, C-terminal domain"/>
    <property type="match status" value="3"/>
</dbReference>
<dbReference type="CDD" id="cd14270">
    <property type="entry name" value="UBA"/>
    <property type="match status" value="1"/>
</dbReference>
<evidence type="ECO:0000313" key="3">
    <source>
        <dbReference type="Proteomes" id="UP000504609"/>
    </source>
</evidence>
<evidence type="ECO:0000313" key="4">
    <source>
        <dbReference type="RefSeq" id="XP_022938166.1"/>
    </source>
</evidence>
<feature type="domain" description="UBA" evidence="1">
    <location>
        <begin position="285"/>
        <end position="325"/>
    </location>
</feature>
<keyword evidence="3" id="KW-1185">Reference proteome</keyword>
<reference evidence="4" key="1">
    <citation type="submission" date="2025-08" db="UniProtKB">
        <authorList>
            <consortium name="RefSeq"/>
        </authorList>
    </citation>
    <scope>IDENTIFICATION</scope>
    <source>
        <tissue evidence="4">Young leaves</tissue>
    </source>
</reference>
<accession>A0A6J1FCD2</accession>
<dbReference type="GO" id="GO:0031593">
    <property type="term" value="F:polyubiquitin modification-dependent protein binding"/>
    <property type="evidence" value="ECO:0007669"/>
    <property type="project" value="UniProtKB-ARBA"/>
</dbReference>
<gene>
    <name evidence="4" type="primary">LOC111444333</name>
</gene>
<dbReference type="Pfam" id="PF00627">
    <property type="entry name" value="UBA"/>
    <property type="match status" value="1"/>
</dbReference>
<dbReference type="PROSITE" id="PS50030">
    <property type="entry name" value="UBA"/>
    <property type="match status" value="2"/>
</dbReference>
<dbReference type="InterPro" id="IPR000626">
    <property type="entry name" value="Ubiquitin-like_dom"/>
</dbReference>
<dbReference type="GO" id="GO:2000058">
    <property type="term" value="P:regulation of ubiquitin-dependent protein catabolic process"/>
    <property type="evidence" value="ECO:0007669"/>
    <property type="project" value="TreeGrafter"/>
</dbReference>
<dbReference type="Gene3D" id="3.10.20.90">
    <property type="entry name" value="Phosphatidylinositol 3-kinase Catalytic Subunit, Chain A, domain 1"/>
    <property type="match status" value="1"/>
</dbReference>
<sequence>MAKLKISGPWSGVLDVELDNWTVIMLREEIARRSNCGVESINLICGGRILKDGDGGEKLLDLGVKNNSRILARRVSTEEGKSLNVELMAEEERSNRLARVKAAATALAKRHANGFLPVEDFNIELEDQSGQKVNLGSETDQRAIMMGLMLHANAKQLIRKGNYKEALEVLIMGEEAFSLCNPKLIEFVDNVSILQIDMVWCYFMLKDIKWLSDAGLRLAKAREGIERAHGKDSSRVRLLQAGCHPELALHLRLELLEGVAAYHSCMFDKAREAINSAQMKYSQLQVPDEALSHVMDMGFKEGEAKRALRMCHQDVCKAVDFLFEERTKRDKKREEDIERQKEIKEQKRYGMTPSKKAVDLQRLKELASIGYEKNLAAEALRRNENDLQKALDDLINPETNSVIQNAVESRKRKRQRQTTDAAVDKLVLMGFDRTRAIAAFQAGGSLEQAVNLLSLPDTKSTVDGQPDSVPTVSASEYASSSISNIEEIQDMLDNFDNGEGPSTVEENRDSEMESELARELDGASAVSDYDMDVTKEGEAITEYLALLDSLMNSEKA</sequence>
<dbReference type="PROSITE" id="PS50053">
    <property type="entry name" value="UBIQUITIN_2"/>
    <property type="match status" value="1"/>
</dbReference>
<dbReference type="Proteomes" id="UP000504609">
    <property type="component" value="Unplaced"/>
</dbReference>
<dbReference type="InterPro" id="IPR009060">
    <property type="entry name" value="UBA-like_sf"/>
</dbReference>
<organism evidence="3 4">
    <name type="scientific">Cucurbita moschata</name>
    <name type="common">Winter crookneck squash</name>
    <name type="synonym">Cucurbita pepo var. moschata</name>
    <dbReference type="NCBI Taxonomy" id="3662"/>
    <lineage>
        <taxon>Eukaryota</taxon>
        <taxon>Viridiplantae</taxon>
        <taxon>Streptophyta</taxon>
        <taxon>Embryophyta</taxon>
        <taxon>Tracheophyta</taxon>
        <taxon>Spermatophyta</taxon>
        <taxon>Magnoliopsida</taxon>
        <taxon>eudicotyledons</taxon>
        <taxon>Gunneridae</taxon>
        <taxon>Pentapetalae</taxon>
        <taxon>rosids</taxon>
        <taxon>fabids</taxon>
        <taxon>Cucurbitales</taxon>
        <taxon>Cucurbitaceae</taxon>
        <taxon>Cucurbiteae</taxon>
        <taxon>Cucurbita</taxon>
    </lineage>
</organism>
<dbReference type="SUPFAM" id="SSF46934">
    <property type="entry name" value="UBA-like"/>
    <property type="match status" value="3"/>
</dbReference>
<feature type="domain" description="Ubiquitin-like" evidence="2">
    <location>
        <begin position="22"/>
        <end position="70"/>
    </location>
</feature>
<evidence type="ECO:0000259" key="1">
    <source>
        <dbReference type="PROSITE" id="PS50030"/>
    </source>
</evidence>
<dbReference type="GeneID" id="111444333"/>
<feature type="domain" description="UBA" evidence="1">
    <location>
        <begin position="357"/>
        <end position="397"/>
    </location>
</feature>
<dbReference type="InterPro" id="IPR029071">
    <property type="entry name" value="Ubiquitin-like_domsf"/>
</dbReference>
<dbReference type="CDD" id="cd14291">
    <property type="entry name" value="UBA1_NUB1_like"/>
    <property type="match status" value="1"/>
</dbReference>
<proteinExistence type="predicted"/>
<dbReference type="KEGG" id="cmos:111444333"/>
<dbReference type="RefSeq" id="XP_022938166.1">
    <property type="nucleotide sequence ID" value="XM_023082398.1"/>
</dbReference>
<dbReference type="PANTHER" id="PTHR12948">
    <property type="entry name" value="NEDD8 ULTIMATE BUSTER-1 BS4 PROTEIN"/>
    <property type="match status" value="1"/>
</dbReference>
<name>A0A6J1FCD2_CUCMO</name>
<dbReference type="SUPFAM" id="SSF54236">
    <property type="entry name" value="Ubiquitin-like"/>
    <property type="match status" value="1"/>
</dbReference>
<dbReference type="AlphaFoldDB" id="A0A6J1FCD2"/>
<dbReference type="InterPro" id="IPR039749">
    <property type="entry name" value="NUB1"/>
</dbReference>